<name>A0A0U1LUH0_TALIS</name>
<feature type="compositionally biased region" description="Polar residues" evidence="1">
    <location>
        <begin position="407"/>
        <end position="418"/>
    </location>
</feature>
<accession>A0A0U1LUH0</accession>
<feature type="compositionally biased region" description="Polar residues" evidence="1">
    <location>
        <begin position="30"/>
        <end position="75"/>
    </location>
</feature>
<feature type="region of interest" description="Disordered" evidence="1">
    <location>
        <begin position="400"/>
        <end position="443"/>
    </location>
</feature>
<feature type="compositionally biased region" description="Basic residues" evidence="1">
    <location>
        <begin position="89"/>
        <end position="102"/>
    </location>
</feature>
<feature type="region of interest" description="Disordered" evidence="1">
    <location>
        <begin position="289"/>
        <end position="346"/>
    </location>
</feature>
<organism evidence="2 3">
    <name type="scientific">Talaromyces islandicus</name>
    <name type="common">Penicillium islandicum</name>
    <dbReference type="NCBI Taxonomy" id="28573"/>
    <lineage>
        <taxon>Eukaryota</taxon>
        <taxon>Fungi</taxon>
        <taxon>Dikarya</taxon>
        <taxon>Ascomycota</taxon>
        <taxon>Pezizomycotina</taxon>
        <taxon>Eurotiomycetes</taxon>
        <taxon>Eurotiomycetidae</taxon>
        <taxon>Eurotiales</taxon>
        <taxon>Trichocomaceae</taxon>
        <taxon>Talaromyces</taxon>
        <taxon>Talaromyces sect. Islandici</taxon>
    </lineage>
</organism>
<feature type="compositionally biased region" description="Low complexity" evidence="1">
    <location>
        <begin position="76"/>
        <end position="88"/>
    </location>
</feature>
<proteinExistence type="predicted"/>
<dbReference type="Proteomes" id="UP000054383">
    <property type="component" value="Unassembled WGS sequence"/>
</dbReference>
<dbReference type="EMBL" id="CVMT01000003">
    <property type="protein sequence ID" value="CRG86752.1"/>
    <property type="molecule type" value="Genomic_DNA"/>
</dbReference>
<gene>
    <name evidence="2" type="ORF">PISL3812_03763</name>
</gene>
<feature type="compositionally biased region" description="Polar residues" evidence="1">
    <location>
        <begin position="325"/>
        <end position="341"/>
    </location>
</feature>
<reference evidence="2 3" key="1">
    <citation type="submission" date="2015-04" db="EMBL/GenBank/DDBJ databases">
        <authorList>
            <person name="Syromyatnikov M.Y."/>
            <person name="Popov V.N."/>
        </authorList>
    </citation>
    <scope>NUCLEOTIDE SEQUENCE [LARGE SCALE GENOMIC DNA]</scope>
    <source>
        <strain evidence="2">WF-38-12</strain>
    </source>
</reference>
<feature type="compositionally biased region" description="Low complexity" evidence="1">
    <location>
        <begin position="121"/>
        <end position="130"/>
    </location>
</feature>
<feature type="compositionally biased region" description="Polar residues" evidence="1">
    <location>
        <begin position="172"/>
        <end position="181"/>
    </location>
</feature>
<keyword evidence="3" id="KW-1185">Reference proteome</keyword>
<evidence type="ECO:0000313" key="2">
    <source>
        <dbReference type="EMBL" id="CRG86752.1"/>
    </source>
</evidence>
<protein>
    <submittedName>
        <fullName evidence="2">Uncharacterized protein</fullName>
    </submittedName>
</protein>
<evidence type="ECO:0000256" key="1">
    <source>
        <dbReference type="SAM" id="MobiDB-lite"/>
    </source>
</evidence>
<sequence length="930" mass="103651">MYHPIIIPQFAEDEYQVHPTRPHSAPSKPLSENGSESDTGDTGESSLCTNSMPQTPRTPRETGTASTTAANMTPAKSSDNNSSSSSSSRSKRRNNKNKVPKKQQHESGRSGQGSAGKMPGLLIIDSSSRSKSARKDTAGDSFPAESPSQAGVKPEPPPKENRQGKKPYVSPGHSTPSQYANHTDMPAYQEGYCYNEPPRQDYPATYVQHQNAYNNTYQQGYQPPYQPRFDQVRYEHARYEQQRYDQRPGPYRGGYGGYHQHSRYHHHNQYHHHQHQGMADYRRDDGSYYAGHAQHGHSGYTPPKSNFPNTPWRSRQVSADYETVPTRSSPSGLPISPQNVTEAAAGQVAENTGPVLQDGQDASPKMLAAEQLNANPDLVATPANVDTKLETSVKSDAAVEQLDAKSELSSTAKESTASLEKFDVAEKSPEKPAVSELDDEDSDATIEMDFRRMDNTAESDVSTEIVAAEEVTTTEPPMAACSTEELAAPETETLASPGGSSSDQVIQRQDSLIVRFAAVDMADVLPLADHLINMYTGRTNCDMEIEFNSTHKNWLDGHFSAHRVIVAQSIVLQSILDRLDAIHGKLKMELKAGKRFKILRSFDCALQNLYGLPLLEYDDIAKHTRLALYPSKQVPSHVAAQELDFLIGYMTAGAFMAIDRIALTGFRLMQDYIHWNNLETAFHFGVYPQDFLIMYCEVDEPQIQTKKAAKGNKGKGRKKPVELPPIVPPLNRQVVDSFAPRIAALAAQWLVENMPIEFTFDRAAYTSISLQDRIPPSLLIDKSSGTPAPTAAELTGLEQGRRERQPGVAHSLISGILLALPYEQLHEIVALLRRQGTLTAQLVRDVLQEREQRRIRALREYVRQLPNNKVRNPPPSHVVLGYREFAVHFETRDKLDERMQEVKDDFTLHREWVGYQTGGQAEPVLKKFRA</sequence>
<feature type="compositionally biased region" description="Basic and acidic residues" evidence="1">
    <location>
        <begin position="420"/>
        <end position="430"/>
    </location>
</feature>
<feature type="compositionally biased region" description="Polar residues" evidence="1">
    <location>
        <begin position="303"/>
        <end position="317"/>
    </location>
</feature>
<evidence type="ECO:0000313" key="3">
    <source>
        <dbReference type="Proteomes" id="UP000054383"/>
    </source>
</evidence>
<feature type="region of interest" description="Disordered" evidence="1">
    <location>
        <begin position="1"/>
        <end position="183"/>
    </location>
</feature>
<dbReference type="OMA" id="PRKSCCC"/>
<dbReference type="OrthoDB" id="5329403at2759"/>
<dbReference type="AlphaFoldDB" id="A0A0U1LUH0"/>